<keyword evidence="2" id="KW-1185">Reference proteome</keyword>
<accession>A0ACA9KS83</accession>
<evidence type="ECO:0000313" key="1">
    <source>
        <dbReference type="EMBL" id="CAG8490526.1"/>
    </source>
</evidence>
<proteinExistence type="predicted"/>
<reference evidence="1" key="1">
    <citation type="submission" date="2021-06" db="EMBL/GenBank/DDBJ databases">
        <authorList>
            <person name="Kallberg Y."/>
            <person name="Tangrot J."/>
            <person name="Rosling A."/>
        </authorList>
    </citation>
    <scope>NUCLEOTIDE SEQUENCE</scope>
    <source>
        <strain evidence="1">AU212A</strain>
    </source>
</reference>
<sequence length="106" mass="12101">MTVGYHINKFRLLKAFQLLVTIICGVLEAAEFIAYSNYVDNVNSSKLYNTRLSKLQYFENTQISKELRLAITPNSNFNNELGGTIEEFPAVTNEHVYVTDHEPVNI</sequence>
<dbReference type="EMBL" id="CAJVPM010002675">
    <property type="protein sequence ID" value="CAG8490526.1"/>
    <property type="molecule type" value="Genomic_DNA"/>
</dbReference>
<name>A0ACA9KS83_9GLOM</name>
<evidence type="ECO:0000313" key="2">
    <source>
        <dbReference type="Proteomes" id="UP000789860"/>
    </source>
</evidence>
<comment type="caution">
    <text evidence="1">The sequence shown here is derived from an EMBL/GenBank/DDBJ whole genome shotgun (WGS) entry which is preliminary data.</text>
</comment>
<protein>
    <submittedName>
        <fullName evidence="1">6818_t:CDS:1</fullName>
    </submittedName>
</protein>
<gene>
    <name evidence="1" type="ORF">SCALOS_LOCUS2808</name>
</gene>
<dbReference type="Proteomes" id="UP000789860">
    <property type="component" value="Unassembled WGS sequence"/>
</dbReference>
<organism evidence="1 2">
    <name type="scientific">Scutellospora calospora</name>
    <dbReference type="NCBI Taxonomy" id="85575"/>
    <lineage>
        <taxon>Eukaryota</taxon>
        <taxon>Fungi</taxon>
        <taxon>Fungi incertae sedis</taxon>
        <taxon>Mucoromycota</taxon>
        <taxon>Glomeromycotina</taxon>
        <taxon>Glomeromycetes</taxon>
        <taxon>Diversisporales</taxon>
        <taxon>Gigasporaceae</taxon>
        <taxon>Scutellospora</taxon>
    </lineage>
</organism>